<gene>
    <name evidence="1" type="ORF">ACCO45_011983</name>
</gene>
<evidence type="ECO:0000313" key="2">
    <source>
        <dbReference type="Proteomes" id="UP001638806"/>
    </source>
</evidence>
<dbReference type="Proteomes" id="UP001638806">
    <property type="component" value="Unassembled WGS sequence"/>
</dbReference>
<sequence length="74" mass="8126">MTRNTEQCPSHHVDPIGTSQGTGLSREPKGPTNPSGKVPPCWLDTYAKPCPRRLLRLKTFTMSPTALDTIHVKA</sequence>
<comment type="caution">
    <text evidence="1">The sequence shown here is derived from an EMBL/GenBank/DDBJ whole genome shotgun (WGS) entry which is preliminary data.</text>
</comment>
<evidence type="ECO:0000313" key="1">
    <source>
        <dbReference type="EMBL" id="KAL3954027.1"/>
    </source>
</evidence>
<accession>A0ACC4DD04</accession>
<reference evidence="1" key="1">
    <citation type="submission" date="2024-12" db="EMBL/GenBank/DDBJ databases">
        <title>Comparative genomics and development of molecular markers within Purpureocillium lilacinum and among Purpureocillium species.</title>
        <authorList>
            <person name="Yeh Z.-Y."/>
            <person name="Ni N.-T."/>
            <person name="Lo P.-H."/>
            <person name="Mushyakhwo K."/>
            <person name="Lin C.-F."/>
            <person name="Nai Y.-S."/>
        </authorList>
    </citation>
    <scope>NUCLEOTIDE SEQUENCE</scope>
    <source>
        <strain evidence="1">NCHU-NPUST-175</strain>
    </source>
</reference>
<protein>
    <submittedName>
        <fullName evidence="1">Uncharacterized protein</fullName>
    </submittedName>
</protein>
<keyword evidence="2" id="KW-1185">Reference proteome</keyword>
<organism evidence="1 2">
    <name type="scientific">Purpureocillium lilacinum</name>
    <name type="common">Paecilomyces lilacinus</name>
    <dbReference type="NCBI Taxonomy" id="33203"/>
    <lineage>
        <taxon>Eukaryota</taxon>
        <taxon>Fungi</taxon>
        <taxon>Dikarya</taxon>
        <taxon>Ascomycota</taxon>
        <taxon>Pezizomycotina</taxon>
        <taxon>Sordariomycetes</taxon>
        <taxon>Hypocreomycetidae</taxon>
        <taxon>Hypocreales</taxon>
        <taxon>Ophiocordycipitaceae</taxon>
        <taxon>Purpureocillium</taxon>
    </lineage>
</organism>
<name>A0ACC4DD04_PURLI</name>
<proteinExistence type="predicted"/>
<dbReference type="EMBL" id="JBGNUJ010000011">
    <property type="protein sequence ID" value="KAL3954027.1"/>
    <property type="molecule type" value="Genomic_DNA"/>
</dbReference>